<comment type="similarity">
    <text evidence="1">Belongs to the small GTPase superfamily. Rab family.</text>
</comment>
<evidence type="ECO:0000256" key="1">
    <source>
        <dbReference type="ARBA" id="ARBA00006270"/>
    </source>
</evidence>
<organism evidence="5">
    <name type="scientific">Trepomonas sp. PC1</name>
    <dbReference type="NCBI Taxonomy" id="1076344"/>
    <lineage>
        <taxon>Eukaryota</taxon>
        <taxon>Metamonada</taxon>
        <taxon>Diplomonadida</taxon>
        <taxon>Hexamitidae</taxon>
        <taxon>Hexamitinae</taxon>
        <taxon>Trepomonas</taxon>
    </lineage>
</organism>
<dbReference type="PANTHER" id="PTHR47980">
    <property type="entry name" value="LD44762P"/>
    <property type="match status" value="1"/>
</dbReference>
<dbReference type="Pfam" id="PF00071">
    <property type="entry name" value="Ras"/>
    <property type="match status" value="1"/>
</dbReference>
<dbReference type="InterPro" id="IPR005225">
    <property type="entry name" value="Small_GTP-bd"/>
</dbReference>
<protein>
    <submittedName>
        <fullName evidence="5">Rab-like protein</fullName>
    </submittedName>
</protein>
<dbReference type="Gene3D" id="3.40.50.300">
    <property type="entry name" value="P-loop containing nucleotide triphosphate hydrolases"/>
    <property type="match status" value="1"/>
</dbReference>
<reference evidence="5" key="1">
    <citation type="submission" date="2015-07" db="EMBL/GenBank/DDBJ databases">
        <title>Adaptation to a free-living lifestyle via gene acquisitions in the diplomonad Trepomonas sp. PC1.</title>
        <authorList>
            <person name="Xu F."/>
            <person name="Jerlstrom-Hultqvist J."/>
            <person name="Kolisko M."/>
            <person name="Simpson A.G.B."/>
            <person name="Roger A.J."/>
            <person name="Svard S.G."/>
            <person name="Andersson J.O."/>
        </authorList>
    </citation>
    <scope>NUCLEOTIDE SEQUENCE</scope>
    <source>
        <strain evidence="5">PC1</strain>
    </source>
</reference>
<dbReference type="SMART" id="SM00174">
    <property type="entry name" value="RHO"/>
    <property type="match status" value="1"/>
</dbReference>
<feature type="non-terminal residue" evidence="5">
    <location>
        <position position="1"/>
    </location>
</feature>
<evidence type="ECO:0000256" key="3">
    <source>
        <dbReference type="ARBA" id="ARBA00023134"/>
    </source>
</evidence>
<dbReference type="SMART" id="SM00175">
    <property type="entry name" value="RAB"/>
    <property type="match status" value="1"/>
</dbReference>
<evidence type="ECO:0000313" key="5">
    <source>
        <dbReference type="EMBL" id="JAP94912.1"/>
    </source>
</evidence>
<dbReference type="SUPFAM" id="SSF52540">
    <property type="entry name" value="P-loop containing nucleoside triphosphate hydrolases"/>
    <property type="match status" value="1"/>
</dbReference>
<dbReference type="NCBIfam" id="TIGR00231">
    <property type="entry name" value="small_GTP"/>
    <property type="match status" value="1"/>
</dbReference>
<dbReference type="SMART" id="SM00173">
    <property type="entry name" value="RAS"/>
    <property type="match status" value="1"/>
</dbReference>
<sequence length="204" mass="23067">EIWLKFIVVGTQAVGKSKIIFRFFDGTFSDTHISTIGVDYVSKTIQIDNNGKQVDVKLQIWDTAGQEKYQSIVQQYYRGTNGAILVYDITDRNSFDKIDDWAQTVQQHVGTDCQMILCGNKCDLEPSRVVSTEEAKNLAEKHQMIYMETSALTGVNIDEAFKTLTTILVDQQSKISKQEAPQIENQITKIDKNLKIDKEKSGCC</sequence>
<dbReference type="AlphaFoldDB" id="A0A146KDT0"/>
<gene>
    <name evidence="5" type="ORF">TPC1_12258</name>
</gene>
<keyword evidence="2" id="KW-0547">Nucleotide-binding</keyword>
<dbReference type="InterPro" id="IPR050305">
    <property type="entry name" value="Small_GTPase_Rab"/>
</dbReference>
<keyword evidence="4" id="KW-0449">Lipoprotein</keyword>
<dbReference type="InterPro" id="IPR027417">
    <property type="entry name" value="P-loop_NTPase"/>
</dbReference>
<dbReference type="SMART" id="SM00176">
    <property type="entry name" value="RAN"/>
    <property type="match status" value="1"/>
</dbReference>
<dbReference type="GO" id="GO:0005525">
    <property type="term" value="F:GTP binding"/>
    <property type="evidence" value="ECO:0007669"/>
    <property type="project" value="UniProtKB-KW"/>
</dbReference>
<dbReference type="CDD" id="cd00154">
    <property type="entry name" value="Rab"/>
    <property type="match status" value="1"/>
</dbReference>
<dbReference type="GO" id="GO:0003924">
    <property type="term" value="F:GTPase activity"/>
    <property type="evidence" value="ECO:0007669"/>
    <property type="project" value="InterPro"/>
</dbReference>
<evidence type="ECO:0000256" key="2">
    <source>
        <dbReference type="ARBA" id="ARBA00022741"/>
    </source>
</evidence>
<dbReference type="SMART" id="SM00177">
    <property type="entry name" value="ARF"/>
    <property type="match status" value="1"/>
</dbReference>
<dbReference type="PROSITE" id="PS51419">
    <property type="entry name" value="RAB"/>
    <property type="match status" value="1"/>
</dbReference>
<dbReference type="FunFam" id="3.40.50.300:FF:001072">
    <property type="entry name" value="Rab family GTPase"/>
    <property type="match status" value="1"/>
</dbReference>
<dbReference type="PRINTS" id="PR00449">
    <property type="entry name" value="RASTRNSFRMNG"/>
</dbReference>
<keyword evidence="3" id="KW-0342">GTP-binding</keyword>
<dbReference type="EMBL" id="GDID01001694">
    <property type="protein sequence ID" value="JAP94912.1"/>
    <property type="molecule type" value="Transcribed_RNA"/>
</dbReference>
<dbReference type="PROSITE" id="PS51421">
    <property type="entry name" value="RAS"/>
    <property type="match status" value="1"/>
</dbReference>
<proteinExistence type="inferred from homology"/>
<evidence type="ECO:0000256" key="4">
    <source>
        <dbReference type="ARBA" id="ARBA00023288"/>
    </source>
</evidence>
<name>A0A146KDT0_9EUKA</name>
<dbReference type="PROSITE" id="PS51420">
    <property type="entry name" value="RHO"/>
    <property type="match status" value="1"/>
</dbReference>
<accession>A0A146KDT0</accession>
<dbReference type="InterPro" id="IPR001806">
    <property type="entry name" value="Small_GTPase"/>
</dbReference>
<dbReference type="PROSITE" id="PS51417">
    <property type="entry name" value="ARF"/>
    <property type="match status" value="1"/>
</dbReference>